<evidence type="ECO:0000313" key="3">
    <source>
        <dbReference type="Proteomes" id="UP000019487"/>
    </source>
</evidence>
<name>W9C296_SCLBF</name>
<accession>W9C296</accession>
<dbReference type="PANTHER" id="PTHR39599">
    <property type="entry name" value="GPI-ANCHORED PROTEIN (EUROFUNG)-RELATED-RELATED"/>
    <property type="match status" value="1"/>
</dbReference>
<dbReference type="EMBL" id="AYSA01000771">
    <property type="protein sequence ID" value="ESZ89803.1"/>
    <property type="molecule type" value="Genomic_DNA"/>
</dbReference>
<keyword evidence="1" id="KW-0732">Signal</keyword>
<proteinExistence type="predicted"/>
<dbReference type="OrthoDB" id="5410926at2759"/>
<evidence type="ECO:0000313" key="2">
    <source>
        <dbReference type="EMBL" id="ESZ89803.1"/>
    </source>
</evidence>
<reference evidence="2 3" key="1">
    <citation type="journal article" date="2014" name="Genome Announc.">
        <title>Draft genome sequence of Sclerotinia borealis, a psychrophilic plant pathogenic fungus.</title>
        <authorList>
            <person name="Mardanov A.V."/>
            <person name="Beletsky A.V."/>
            <person name="Kadnikov V.V."/>
            <person name="Ignatov A.N."/>
            <person name="Ravin N.V."/>
        </authorList>
    </citation>
    <scope>NUCLEOTIDE SEQUENCE [LARGE SCALE GENOMIC DNA]</scope>
    <source>
        <strain evidence="3">F-4157</strain>
    </source>
</reference>
<dbReference type="HOGENOM" id="CLU_068709_0_0_1"/>
<keyword evidence="3" id="KW-1185">Reference proteome</keyword>
<organism evidence="2 3">
    <name type="scientific">Sclerotinia borealis (strain F-4128)</name>
    <dbReference type="NCBI Taxonomy" id="1432307"/>
    <lineage>
        <taxon>Eukaryota</taxon>
        <taxon>Fungi</taxon>
        <taxon>Dikarya</taxon>
        <taxon>Ascomycota</taxon>
        <taxon>Pezizomycotina</taxon>
        <taxon>Leotiomycetes</taxon>
        <taxon>Helotiales</taxon>
        <taxon>Sclerotiniaceae</taxon>
        <taxon>Sclerotinia</taxon>
    </lineage>
</organism>
<sequence length="283" mass="28179">MRYPYSFLAFSLLTTTTRALQIPSLLSPPEPFYAPISLDLNISSESSLISNETTFPDTSPASSKPKVELVKRAGNCPSNFNSCSTFNAADGGACCPTSATCSTDASHNIACCAIGASCTGTVTISPTTGTPASVSATVTGAYVSNAYFPFPILPTSYANSAACASATNSCAKNYALCTVDLEGGMGGAVTVSAPNGGVTVAPSTPSGGYLGSVSAASVCQSLSSVACAAVESAGCGQFGTKAATTTDSFVIGTNGVGAMIPRPTMMNCLPYAAAAAGVMGFVI</sequence>
<evidence type="ECO:0000256" key="1">
    <source>
        <dbReference type="SAM" id="SignalP"/>
    </source>
</evidence>
<dbReference type="PANTHER" id="PTHR39599:SF1">
    <property type="entry name" value="GPI-ANCHORED PROTEIN (EUROFUNG)"/>
    <property type="match status" value="1"/>
</dbReference>
<dbReference type="AlphaFoldDB" id="W9C296"/>
<protein>
    <submittedName>
        <fullName evidence="2">Uncharacterized protein</fullName>
    </submittedName>
</protein>
<feature type="signal peptide" evidence="1">
    <location>
        <begin position="1"/>
        <end position="19"/>
    </location>
</feature>
<feature type="chain" id="PRO_5004918215" evidence="1">
    <location>
        <begin position="20"/>
        <end position="283"/>
    </location>
</feature>
<comment type="caution">
    <text evidence="2">The sequence shown here is derived from an EMBL/GenBank/DDBJ whole genome shotgun (WGS) entry which is preliminary data.</text>
</comment>
<gene>
    <name evidence="2" type="ORF">SBOR_9809</name>
</gene>
<dbReference type="Proteomes" id="UP000019487">
    <property type="component" value="Unassembled WGS sequence"/>
</dbReference>